<evidence type="ECO:0000313" key="1">
    <source>
        <dbReference type="EMBL" id="MSU02758.1"/>
    </source>
</evidence>
<dbReference type="EMBL" id="VUNQ01000042">
    <property type="protein sequence ID" value="MSU02758.1"/>
    <property type="molecule type" value="Genomic_DNA"/>
</dbReference>
<dbReference type="Proteomes" id="UP000469523">
    <property type="component" value="Unassembled WGS sequence"/>
</dbReference>
<protein>
    <submittedName>
        <fullName evidence="1">Putative selenium-dependent hydroxylase accessory protein YqeC</fullName>
    </submittedName>
</protein>
<evidence type="ECO:0000313" key="2">
    <source>
        <dbReference type="Proteomes" id="UP000469523"/>
    </source>
</evidence>
<dbReference type="InterPro" id="IPR017587">
    <property type="entry name" value="YqeC"/>
</dbReference>
<dbReference type="Pfam" id="PF19842">
    <property type="entry name" value="YqeC"/>
    <property type="match status" value="1"/>
</dbReference>
<keyword evidence="2" id="KW-1185">Reference proteome</keyword>
<organism evidence="1 2">
    <name type="scientific">Tissierella pigra</name>
    <dbReference type="NCBI Taxonomy" id="2607614"/>
    <lineage>
        <taxon>Bacteria</taxon>
        <taxon>Bacillati</taxon>
        <taxon>Bacillota</taxon>
        <taxon>Tissierellia</taxon>
        <taxon>Tissierellales</taxon>
        <taxon>Tissierellaceae</taxon>
        <taxon>Tissierella</taxon>
    </lineage>
</organism>
<name>A0A6N7Y2R9_9FIRM</name>
<accession>A0A6N7Y2R9</accession>
<reference evidence="1 2" key="1">
    <citation type="submission" date="2019-09" db="EMBL/GenBank/DDBJ databases">
        <title>In-depth cultivation of the pig gut microbiome towards novel bacterial diversity and tailored functional studies.</title>
        <authorList>
            <person name="Wylensek D."/>
            <person name="Hitch T.C.A."/>
            <person name="Clavel T."/>
        </authorList>
    </citation>
    <scope>NUCLEOTIDE SEQUENCE [LARGE SCALE GENOMIC DNA]</scope>
    <source>
        <strain evidence="1 2">WCA3-693-APC-4?</strain>
    </source>
</reference>
<gene>
    <name evidence="1" type="primary">yqeC</name>
    <name evidence="1" type="ORF">FYJ83_14950</name>
</gene>
<dbReference type="AlphaFoldDB" id="A0A6N7Y2R9"/>
<sequence length="238" mass="26753">MIYNILKLDLNNGEVISVVGGGGKTTTIFQLAKELKSLNKKVLITTTTAIYNPDEKEYDCFFLEDIKDFQPTDGTITIFGQKIVGEKLIGVSLEKLDEIIEKRVFDFILIEADGAKKKPIKAPETYEPVITKNTTKTIGVIGLDSLGRAINEENVHRPEIFTKITNTSLLDIIKADIIVKLVLHEEGLFKSSKGEKILLLNKANDHDLIKEGMKIRESLLNRGMKNVVISDIQRKMFY</sequence>
<comment type="caution">
    <text evidence="1">The sequence shown here is derived from an EMBL/GenBank/DDBJ whole genome shotgun (WGS) entry which is preliminary data.</text>
</comment>
<dbReference type="InterPro" id="IPR027417">
    <property type="entry name" value="P-loop_NTPase"/>
</dbReference>
<dbReference type="RefSeq" id="WP_154441884.1">
    <property type="nucleotide sequence ID" value="NZ_VUNQ01000042.1"/>
</dbReference>
<dbReference type="SUPFAM" id="SSF52540">
    <property type="entry name" value="P-loop containing nucleoside triphosphate hydrolases"/>
    <property type="match status" value="1"/>
</dbReference>
<dbReference type="NCBIfam" id="TIGR03172">
    <property type="entry name" value="selenium cofactor biosynthesis protein YqeC"/>
    <property type="match status" value="1"/>
</dbReference>
<proteinExistence type="predicted"/>